<evidence type="ECO:0000313" key="1">
    <source>
        <dbReference type="EMBL" id="GAH15035.1"/>
    </source>
</evidence>
<dbReference type="AlphaFoldDB" id="X1E3S0"/>
<gene>
    <name evidence="1" type="ORF">S01H4_63485</name>
</gene>
<protein>
    <submittedName>
        <fullName evidence="1">Uncharacterized protein</fullName>
    </submittedName>
</protein>
<reference evidence="1" key="1">
    <citation type="journal article" date="2014" name="Front. Microbiol.">
        <title>High frequency of phylogenetically diverse reductive dehalogenase-homologous genes in deep subseafloor sedimentary metagenomes.</title>
        <authorList>
            <person name="Kawai M."/>
            <person name="Futagami T."/>
            <person name="Toyoda A."/>
            <person name="Takaki Y."/>
            <person name="Nishi S."/>
            <person name="Hori S."/>
            <person name="Arai W."/>
            <person name="Tsubouchi T."/>
            <person name="Morono Y."/>
            <person name="Uchiyama I."/>
            <person name="Ito T."/>
            <person name="Fujiyama A."/>
            <person name="Inagaki F."/>
            <person name="Takami H."/>
        </authorList>
    </citation>
    <scope>NUCLEOTIDE SEQUENCE</scope>
    <source>
        <strain evidence="1">Expedition CK06-06</strain>
    </source>
</reference>
<sequence length="48" mass="4794">PGVAEGSLRSDDSISCGGRGSGALEIFPTPYFSSNGDCFLGEDGISPA</sequence>
<comment type="caution">
    <text evidence="1">The sequence shown here is derived from an EMBL/GenBank/DDBJ whole genome shotgun (WGS) entry which is preliminary data.</text>
</comment>
<proteinExistence type="predicted"/>
<name>X1E3S0_9ZZZZ</name>
<accession>X1E3S0</accession>
<dbReference type="EMBL" id="BART01038194">
    <property type="protein sequence ID" value="GAH15035.1"/>
    <property type="molecule type" value="Genomic_DNA"/>
</dbReference>
<feature type="non-terminal residue" evidence="1">
    <location>
        <position position="1"/>
    </location>
</feature>
<organism evidence="1">
    <name type="scientific">marine sediment metagenome</name>
    <dbReference type="NCBI Taxonomy" id="412755"/>
    <lineage>
        <taxon>unclassified sequences</taxon>
        <taxon>metagenomes</taxon>
        <taxon>ecological metagenomes</taxon>
    </lineage>
</organism>